<feature type="region of interest" description="Disordered" evidence="1">
    <location>
        <begin position="217"/>
        <end position="255"/>
    </location>
</feature>
<evidence type="ECO:0000256" key="1">
    <source>
        <dbReference type="SAM" id="MobiDB-lite"/>
    </source>
</evidence>
<keyword evidence="4" id="KW-1185">Reference proteome</keyword>
<evidence type="ECO:0000313" key="4">
    <source>
        <dbReference type="Proteomes" id="UP000474159"/>
    </source>
</evidence>
<evidence type="ECO:0000313" key="3">
    <source>
        <dbReference type="EMBL" id="KAB1081905.1"/>
    </source>
</evidence>
<keyword evidence="3" id="KW-0282">Flagellum</keyword>
<dbReference type="OrthoDB" id="7203912at2"/>
<dbReference type="InterPro" id="IPR021136">
    <property type="entry name" value="Flagellar_hook_control-like_C"/>
</dbReference>
<feature type="compositionally biased region" description="Low complexity" evidence="1">
    <location>
        <begin position="16"/>
        <end position="57"/>
    </location>
</feature>
<sequence>MLGLLGALTPTPPPAQHAGAAAAPSGQGAPQLPTGTAAPATGPANAQAAAIPAGGPTVDAAGKAGDPVAAGPRRLAESGDPVAPGEARPEAGANPIDFAAALADASPPPPADPRGVKEAAAAAPTHAPSASERAPAQASPAPIQIGQVPLTIGLRSLAGSSQFEIRLDPGDLGRIDVKLDIDKERGTVMTHLVVERVETLQMLQRDAGSLQQALSQAGLDPSEGGINLSLRGDSHSSGGNAEQRDGQSRGNPARFGDVEARGAIEAVPLRSLRGLTGLDIRI</sequence>
<keyword evidence="3" id="KW-0969">Cilium</keyword>
<accession>A0A6L3T700</accession>
<dbReference type="EMBL" id="VZZK01000001">
    <property type="protein sequence ID" value="KAB1081905.1"/>
    <property type="molecule type" value="Genomic_DNA"/>
</dbReference>
<dbReference type="Pfam" id="PF02120">
    <property type="entry name" value="Flg_hook"/>
    <property type="match status" value="1"/>
</dbReference>
<evidence type="ECO:0000259" key="2">
    <source>
        <dbReference type="Pfam" id="PF02120"/>
    </source>
</evidence>
<dbReference type="CDD" id="cd17470">
    <property type="entry name" value="T3SS_Flik_C"/>
    <property type="match status" value="1"/>
</dbReference>
<proteinExistence type="predicted"/>
<name>A0A6L3T700_9HYPH</name>
<feature type="compositionally biased region" description="Low complexity" evidence="1">
    <location>
        <begin position="93"/>
        <end position="105"/>
    </location>
</feature>
<feature type="domain" description="Flagellar hook-length control protein-like C-terminal" evidence="2">
    <location>
        <begin position="158"/>
        <end position="228"/>
    </location>
</feature>
<gene>
    <name evidence="3" type="ORF">F6X53_00330</name>
</gene>
<comment type="caution">
    <text evidence="3">The sequence shown here is derived from an EMBL/GenBank/DDBJ whole genome shotgun (WGS) entry which is preliminary data.</text>
</comment>
<dbReference type="AlphaFoldDB" id="A0A6L3T700"/>
<feature type="region of interest" description="Disordered" evidence="1">
    <location>
        <begin position="1"/>
        <end position="141"/>
    </location>
</feature>
<dbReference type="Proteomes" id="UP000474159">
    <property type="component" value="Unassembled WGS sequence"/>
</dbReference>
<reference evidence="3 4" key="1">
    <citation type="submission" date="2019-09" db="EMBL/GenBank/DDBJ databases">
        <title>YIM 48816 draft genome.</title>
        <authorList>
            <person name="Jiang L."/>
        </authorList>
    </citation>
    <scope>NUCLEOTIDE SEQUENCE [LARGE SCALE GENOMIC DNA]</scope>
    <source>
        <strain evidence="3 4">YIM 48816</strain>
    </source>
</reference>
<protein>
    <submittedName>
        <fullName evidence="3">Flagellar hook-length control protein FliK</fullName>
    </submittedName>
</protein>
<dbReference type="InterPro" id="IPR038610">
    <property type="entry name" value="FliK-like_C_sf"/>
</dbReference>
<organism evidence="3 4">
    <name type="scientific">Methylobacterium soli</name>
    <dbReference type="NCBI Taxonomy" id="553447"/>
    <lineage>
        <taxon>Bacteria</taxon>
        <taxon>Pseudomonadati</taxon>
        <taxon>Pseudomonadota</taxon>
        <taxon>Alphaproteobacteria</taxon>
        <taxon>Hyphomicrobiales</taxon>
        <taxon>Methylobacteriaceae</taxon>
        <taxon>Methylobacterium</taxon>
    </lineage>
</organism>
<feature type="compositionally biased region" description="Low complexity" evidence="1">
    <location>
        <begin position="119"/>
        <end position="141"/>
    </location>
</feature>
<keyword evidence="3" id="KW-0966">Cell projection</keyword>
<dbReference type="Gene3D" id="3.30.750.140">
    <property type="match status" value="1"/>
</dbReference>